<dbReference type="PANTHER" id="PTHR43731:SF14">
    <property type="entry name" value="PRESENILIN-ASSOCIATED RHOMBOID-LIKE PROTEIN, MITOCHONDRIAL"/>
    <property type="match status" value="1"/>
</dbReference>
<dbReference type="STRING" id="343874.GCA_000805695_02569"/>
<dbReference type="RefSeq" id="WP_115001519.1">
    <property type="nucleotide sequence ID" value="NZ_UFXS01000001.1"/>
</dbReference>
<feature type="transmembrane region" description="Helical" evidence="7">
    <location>
        <begin position="56"/>
        <end position="76"/>
    </location>
</feature>
<dbReference type="InterPro" id="IPR035952">
    <property type="entry name" value="Rhomboid-like_sf"/>
</dbReference>
<evidence type="ECO:0000256" key="3">
    <source>
        <dbReference type="ARBA" id="ARBA00022692"/>
    </source>
</evidence>
<gene>
    <name evidence="9" type="primary">glpG</name>
    <name evidence="9" type="ORF">NCTC13456_03114</name>
</gene>
<evidence type="ECO:0000256" key="7">
    <source>
        <dbReference type="SAM" id="Phobius"/>
    </source>
</evidence>
<feature type="transmembrane region" description="Helical" evidence="7">
    <location>
        <begin position="216"/>
        <end position="235"/>
    </location>
</feature>
<feature type="transmembrane region" description="Helical" evidence="7">
    <location>
        <begin position="12"/>
        <end position="36"/>
    </location>
</feature>
<dbReference type="Proteomes" id="UP000254737">
    <property type="component" value="Unassembled WGS sequence"/>
</dbReference>
<keyword evidence="5 7" id="KW-1133">Transmembrane helix</keyword>
<dbReference type="EMBL" id="UFXS01000001">
    <property type="protein sequence ID" value="STD59463.1"/>
    <property type="molecule type" value="Genomic_DNA"/>
</dbReference>
<dbReference type="PANTHER" id="PTHR43731">
    <property type="entry name" value="RHOMBOID PROTEASE"/>
    <property type="match status" value="1"/>
</dbReference>
<dbReference type="GO" id="GO:0004252">
    <property type="term" value="F:serine-type endopeptidase activity"/>
    <property type="evidence" value="ECO:0007669"/>
    <property type="project" value="InterPro"/>
</dbReference>
<dbReference type="Gene3D" id="1.20.1540.10">
    <property type="entry name" value="Rhomboid-like"/>
    <property type="match status" value="1"/>
</dbReference>
<keyword evidence="3 7" id="KW-0812">Transmembrane</keyword>
<comment type="similarity">
    <text evidence="2">Belongs to the peptidase S54 family.</text>
</comment>
<feature type="domain" description="Peptidase S54 rhomboid" evidence="8">
    <location>
        <begin position="48"/>
        <end position="107"/>
    </location>
</feature>
<evidence type="ECO:0000256" key="2">
    <source>
        <dbReference type="ARBA" id="ARBA00009045"/>
    </source>
</evidence>
<organism evidence="9 10">
    <name type="scientific">Empedobacter falsenii</name>
    <dbReference type="NCBI Taxonomy" id="343874"/>
    <lineage>
        <taxon>Bacteria</taxon>
        <taxon>Pseudomonadati</taxon>
        <taxon>Bacteroidota</taxon>
        <taxon>Flavobacteriia</taxon>
        <taxon>Flavobacteriales</taxon>
        <taxon>Weeksellaceae</taxon>
        <taxon>Empedobacter</taxon>
    </lineage>
</organism>
<dbReference type="Pfam" id="PF01694">
    <property type="entry name" value="Rhomboid"/>
    <property type="match status" value="2"/>
</dbReference>
<evidence type="ECO:0000313" key="10">
    <source>
        <dbReference type="Proteomes" id="UP000254737"/>
    </source>
</evidence>
<feature type="transmembrane region" description="Helical" evidence="7">
    <location>
        <begin position="188"/>
        <end position="210"/>
    </location>
</feature>
<reference evidence="9 10" key="1">
    <citation type="submission" date="2018-06" db="EMBL/GenBank/DDBJ databases">
        <authorList>
            <consortium name="Pathogen Informatics"/>
            <person name="Doyle S."/>
        </authorList>
    </citation>
    <scope>NUCLEOTIDE SEQUENCE [LARGE SCALE GENOMIC DNA]</scope>
    <source>
        <strain evidence="9 10">NCTC13456</strain>
    </source>
</reference>
<keyword evidence="4 9" id="KW-0378">Hydrolase</keyword>
<dbReference type="InterPro" id="IPR050925">
    <property type="entry name" value="Rhomboid_protease_S54"/>
</dbReference>
<dbReference type="InterPro" id="IPR022764">
    <property type="entry name" value="Peptidase_S54_rhomboid_dom"/>
</dbReference>
<dbReference type="GO" id="GO:0006508">
    <property type="term" value="P:proteolysis"/>
    <property type="evidence" value="ECO:0007669"/>
    <property type="project" value="UniProtKB-KW"/>
</dbReference>
<accession>A0A376GKK1</accession>
<comment type="subcellular location">
    <subcellularLocation>
        <location evidence="1">Membrane</location>
        <topology evidence="1">Multi-pass membrane protein</topology>
    </subcellularLocation>
</comment>
<dbReference type="SUPFAM" id="SSF144091">
    <property type="entry name" value="Rhomboid-like"/>
    <property type="match status" value="1"/>
</dbReference>
<evidence type="ECO:0000256" key="6">
    <source>
        <dbReference type="ARBA" id="ARBA00023136"/>
    </source>
</evidence>
<evidence type="ECO:0000256" key="1">
    <source>
        <dbReference type="ARBA" id="ARBA00004141"/>
    </source>
</evidence>
<name>A0A376GKK1_9FLAO</name>
<feature type="transmembrane region" description="Helical" evidence="7">
    <location>
        <begin position="88"/>
        <end position="109"/>
    </location>
</feature>
<proteinExistence type="inferred from homology"/>
<keyword evidence="6 7" id="KW-0472">Membrane</keyword>
<evidence type="ECO:0000256" key="4">
    <source>
        <dbReference type="ARBA" id="ARBA00022801"/>
    </source>
</evidence>
<feature type="domain" description="Peptidase S54 rhomboid" evidence="8">
    <location>
        <begin position="151"/>
        <end position="235"/>
    </location>
</feature>
<keyword evidence="9" id="KW-0645">Protease</keyword>
<dbReference type="AlphaFoldDB" id="A0A376GKK1"/>
<feature type="transmembrane region" description="Helical" evidence="7">
    <location>
        <begin position="158"/>
        <end position="181"/>
    </location>
</feature>
<dbReference type="GO" id="GO:0016020">
    <property type="term" value="C:membrane"/>
    <property type="evidence" value="ECO:0007669"/>
    <property type="project" value="UniProtKB-SubCell"/>
</dbReference>
<evidence type="ECO:0000313" key="9">
    <source>
        <dbReference type="EMBL" id="STD59463.1"/>
    </source>
</evidence>
<evidence type="ECO:0000256" key="5">
    <source>
        <dbReference type="ARBA" id="ARBA00022989"/>
    </source>
</evidence>
<dbReference type="EC" id="3.4.21.105" evidence="9"/>
<sequence>MRQSIPPITKNLLIINGLFFLATFVFSTKGIDLRVILGAFYPESPNFKFWQILTHMFMHADFSHILFNMFALWMFGSVVEQTFGPKKFLILYLLAGLGGFILFNVVNYFQIEHLKDVLNSQSFPISKILQYSVRGLDGSYFSNGLIDSNINAKELQGYYLSNMVGASGAIYGLLLAFAVLYPDEKLMLIFFPVPIKAKYFIPIMVLIEFYMGYQNIGNVAHFAHLGGGLIGFLLARHWKKNLYRWN</sequence>
<evidence type="ECO:0000259" key="8">
    <source>
        <dbReference type="Pfam" id="PF01694"/>
    </source>
</evidence>
<protein>
    <submittedName>
        <fullName evidence="9">Rhomboid protease glpG</fullName>
        <ecNumber evidence="9">3.4.21.105</ecNumber>
    </submittedName>
</protein>